<dbReference type="Proteomes" id="UP000799423">
    <property type="component" value="Unassembled WGS sequence"/>
</dbReference>
<sequence>MRYVRFLKTPRIVDDNKSASRPHVLCLATITSDLGDTFLPCDVQLSAELLACDVHGNEKLLVWSYVQWTGGMRSLPITLPLPKSGASISLRLKVGLTPKSTCDDYQSLADQHATSVVSAWSAPFNRSTEAPRLAERRFQLASGTLNVWEETGNSIARHLWDAGIVLSCHLDRLLSKESEMAQVLFPGRTRSALQVMELGTGCGIVGISLAQNLEDIAVVVTDLAEASDIVQRNLSQVKTAARSCIQFQKLDWHEAIPVNLNATAITFDLVLAADCTYNADSSPAFVDTISRIVHKSPSTVVAIAMKMRHPSEVVFFELMATAAFIKVSTISYPLPGDTEDAEETVDLHVYRYEGTI</sequence>
<evidence type="ECO:0000313" key="2">
    <source>
        <dbReference type="Proteomes" id="UP000799423"/>
    </source>
</evidence>
<dbReference type="OrthoDB" id="413520at2759"/>
<accession>A0A6A7BGM3</accession>
<dbReference type="GO" id="GO:0005829">
    <property type="term" value="C:cytosol"/>
    <property type="evidence" value="ECO:0007669"/>
    <property type="project" value="TreeGrafter"/>
</dbReference>
<protein>
    <recommendedName>
        <fullName evidence="3">Methyltransferase-domain-containing protein</fullName>
    </recommendedName>
</protein>
<dbReference type="SUPFAM" id="SSF53335">
    <property type="entry name" value="S-adenosyl-L-methionine-dependent methyltransferases"/>
    <property type="match status" value="1"/>
</dbReference>
<reference evidence="1" key="1">
    <citation type="submission" date="2020-01" db="EMBL/GenBank/DDBJ databases">
        <authorList>
            <consortium name="DOE Joint Genome Institute"/>
            <person name="Haridas S."/>
            <person name="Albert R."/>
            <person name="Binder M."/>
            <person name="Bloem J."/>
            <person name="Labutti K."/>
            <person name="Salamov A."/>
            <person name="Andreopoulos B."/>
            <person name="Baker S.E."/>
            <person name="Barry K."/>
            <person name="Bills G."/>
            <person name="Bluhm B.H."/>
            <person name="Cannon C."/>
            <person name="Castanera R."/>
            <person name="Culley D.E."/>
            <person name="Daum C."/>
            <person name="Ezra D."/>
            <person name="Gonzalez J.B."/>
            <person name="Henrissat B."/>
            <person name="Kuo A."/>
            <person name="Liang C."/>
            <person name="Lipzen A."/>
            <person name="Lutzoni F."/>
            <person name="Magnuson J."/>
            <person name="Mondo S."/>
            <person name="Nolan M."/>
            <person name="Ohm R."/>
            <person name="Pangilinan J."/>
            <person name="Park H.-J."/>
            <person name="Ramirez L."/>
            <person name="Alfaro M."/>
            <person name="Sun H."/>
            <person name="Tritt A."/>
            <person name="Yoshinaga Y."/>
            <person name="Zwiers L.-H."/>
            <person name="Turgeon B.G."/>
            <person name="Goodwin S.B."/>
            <person name="Spatafora J.W."/>
            <person name="Crous P.W."/>
            <person name="Grigoriev I.V."/>
        </authorList>
    </citation>
    <scope>NUCLEOTIDE SEQUENCE</scope>
    <source>
        <strain evidence="1">IPT5</strain>
    </source>
</reference>
<dbReference type="Gene3D" id="3.40.50.150">
    <property type="entry name" value="Vaccinia Virus protein VP39"/>
    <property type="match status" value="1"/>
</dbReference>
<proteinExistence type="predicted"/>
<organism evidence="1 2">
    <name type="scientific">Plenodomus tracheiphilus IPT5</name>
    <dbReference type="NCBI Taxonomy" id="1408161"/>
    <lineage>
        <taxon>Eukaryota</taxon>
        <taxon>Fungi</taxon>
        <taxon>Dikarya</taxon>
        <taxon>Ascomycota</taxon>
        <taxon>Pezizomycotina</taxon>
        <taxon>Dothideomycetes</taxon>
        <taxon>Pleosporomycetidae</taxon>
        <taxon>Pleosporales</taxon>
        <taxon>Pleosporineae</taxon>
        <taxon>Leptosphaeriaceae</taxon>
        <taxon>Plenodomus</taxon>
    </lineage>
</organism>
<dbReference type="InterPro" id="IPR029063">
    <property type="entry name" value="SAM-dependent_MTases_sf"/>
</dbReference>
<dbReference type="GO" id="GO:0008757">
    <property type="term" value="F:S-adenosylmethionine-dependent methyltransferase activity"/>
    <property type="evidence" value="ECO:0007669"/>
    <property type="project" value="UniProtKB-ARBA"/>
</dbReference>
<dbReference type="PANTHER" id="PTHR14614:SF132">
    <property type="entry name" value="PROTEIN-LYSINE METHYLTRANSFERASE C42C1.13"/>
    <property type="match status" value="1"/>
</dbReference>
<evidence type="ECO:0008006" key="3">
    <source>
        <dbReference type="Google" id="ProtNLM"/>
    </source>
</evidence>
<keyword evidence="2" id="KW-1185">Reference proteome</keyword>
<gene>
    <name evidence="1" type="ORF">T440DRAFT_514498</name>
</gene>
<evidence type="ECO:0000313" key="1">
    <source>
        <dbReference type="EMBL" id="KAF2854601.1"/>
    </source>
</evidence>
<dbReference type="Pfam" id="PF10294">
    <property type="entry name" value="Methyltransf_16"/>
    <property type="match status" value="1"/>
</dbReference>
<name>A0A6A7BGM3_9PLEO</name>
<dbReference type="AlphaFoldDB" id="A0A6A7BGM3"/>
<dbReference type="InterPro" id="IPR019410">
    <property type="entry name" value="Methyltransf_16"/>
</dbReference>
<dbReference type="EMBL" id="MU006292">
    <property type="protein sequence ID" value="KAF2854601.1"/>
    <property type="molecule type" value="Genomic_DNA"/>
</dbReference>
<dbReference type="PANTHER" id="PTHR14614">
    <property type="entry name" value="HEPATOCELLULAR CARCINOMA-ASSOCIATED ANTIGEN"/>
    <property type="match status" value="1"/>
</dbReference>